<reference evidence="2 3" key="1">
    <citation type="submission" date="2023-12" db="EMBL/GenBank/DDBJ databases">
        <title>Genome comparison identifies genes involved in endophytic behavior of Lysinibacillus irui and provides insights into its role as a plant-growth promoting bacterium.</title>
        <authorList>
            <person name="Hilario S."/>
            <person name="Matos I."/>
            <person name="Goncalves M.F.M."/>
            <person name="Pardo C.A."/>
            <person name="Santos M.J."/>
        </authorList>
    </citation>
    <scope>NUCLEOTIDE SEQUENCE [LARGE SCALE GENOMIC DNA]</scope>
    <source>
        <strain evidence="2 3">B3</strain>
    </source>
</reference>
<dbReference type="Gene3D" id="2.40.50.90">
    <property type="match status" value="1"/>
</dbReference>
<accession>A0ABU5NFU2</accession>
<dbReference type="SUPFAM" id="SSF50199">
    <property type="entry name" value="Staphylococcal nuclease"/>
    <property type="match status" value="1"/>
</dbReference>
<comment type="caution">
    <text evidence="2">The sequence shown here is derived from an EMBL/GenBank/DDBJ whole genome shotgun (WGS) entry which is preliminary data.</text>
</comment>
<protein>
    <submittedName>
        <fullName evidence="2">Thermonuclease family protein</fullName>
    </submittedName>
</protein>
<evidence type="ECO:0000313" key="3">
    <source>
        <dbReference type="Proteomes" id="UP001289615"/>
    </source>
</evidence>
<name>A0ABU5NFU2_9BACI</name>
<dbReference type="EMBL" id="JAXUIA010000001">
    <property type="protein sequence ID" value="MEA0974896.1"/>
    <property type="molecule type" value="Genomic_DNA"/>
</dbReference>
<dbReference type="InterPro" id="IPR035437">
    <property type="entry name" value="SNase_OB-fold_sf"/>
</dbReference>
<evidence type="ECO:0000259" key="1">
    <source>
        <dbReference type="Pfam" id="PF00565"/>
    </source>
</evidence>
<keyword evidence="3" id="KW-1185">Reference proteome</keyword>
<proteinExistence type="predicted"/>
<evidence type="ECO:0000313" key="2">
    <source>
        <dbReference type="EMBL" id="MEA0974896.1"/>
    </source>
</evidence>
<gene>
    <name evidence="2" type="ORF">U6C28_01205</name>
</gene>
<sequence length="59" mass="6969">MQESLLDEGLAVVRYILKPNKTFEDDFRAIQQKAQEAKLTIWSHDDYFQKDGFHPEVID</sequence>
<dbReference type="Proteomes" id="UP001289615">
    <property type="component" value="Unassembled WGS sequence"/>
</dbReference>
<dbReference type="Pfam" id="PF00565">
    <property type="entry name" value="SNase"/>
    <property type="match status" value="1"/>
</dbReference>
<dbReference type="RefSeq" id="WP_322611332.1">
    <property type="nucleotide sequence ID" value="NZ_JAXLNX010000007.1"/>
</dbReference>
<dbReference type="InterPro" id="IPR016071">
    <property type="entry name" value="Staphylococal_nuclease_OB-fold"/>
</dbReference>
<feature type="domain" description="TNase-like" evidence="1">
    <location>
        <begin position="2"/>
        <end position="43"/>
    </location>
</feature>
<organism evidence="2 3">
    <name type="scientific">Lysinibacillus irui</name>
    <dbReference type="NCBI Taxonomy" id="2998077"/>
    <lineage>
        <taxon>Bacteria</taxon>
        <taxon>Bacillati</taxon>
        <taxon>Bacillota</taxon>
        <taxon>Bacilli</taxon>
        <taxon>Bacillales</taxon>
        <taxon>Bacillaceae</taxon>
        <taxon>Lysinibacillus</taxon>
    </lineage>
</organism>